<evidence type="ECO:0000313" key="2">
    <source>
        <dbReference type="Proteomes" id="UP000007110"/>
    </source>
</evidence>
<sequence>MKHQKQLFHLTTEQTRVFADRFRNLFRKHRDLSNISGSAMSAAFLNLTTNAEYCRGRIMYSAPLLGLDRNSDVIQIFQFTAIDRMQWIMGEYCDESVSGSPACENTLYPEFTPVIGINVDRQSIGIWWIWTHRCLSEYT</sequence>
<proteinExistence type="predicted"/>
<accession>A0A7M7P3R6</accession>
<organism evidence="1 2">
    <name type="scientific">Strongylocentrotus purpuratus</name>
    <name type="common">Purple sea urchin</name>
    <dbReference type="NCBI Taxonomy" id="7668"/>
    <lineage>
        <taxon>Eukaryota</taxon>
        <taxon>Metazoa</taxon>
        <taxon>Echinodermata</taxon>
        <taxon>Eleutherozoa</taxon>
        <taxon>Echinozoa</taxon>
        <taxon>Echinoidea</taxon>
        <taxon>Euechinoidea</taxon>
        <taxon>Echinacea</taxon>
        <taxon>Camarodonta</taxon>
        <taxon>Echinidea</taxon>
        <taxon>Strongylocentrotidae</taxon>
        <taxon>Strongylocentrotus</taxon>
    </lineage>
</organism>
<keyword evidence="2" id="KW-1185">Reference proteome</keyword>
<reference evidence="2" key="1">
    <citation type="submission" date="2015-02" db="EMBL/GenBank/DDBJ databases">
        <title>Genome sequencing for Strongylocentrotus purpuratus.</title>
        <authorList>
            <person name="Murali S."/>
            <person name="Liu Y."/>
            <person name="Vee V."/>
            <person name="English A."/>
            <person name="Wang M."/>
            <person name="Skinner E."/>
            <person name="Han Y."/>
            <person name="Muzny D.M."/>
            <person name="Worley K.C."/>
            <person name="Gibbs R.A."/>
        </authorList>
    </citation>
    <scope>NUCLEOTIDE SEQUENCE</scope>
</reference>
<dbReference type="AlphaFoldDB" id="A0A7M7P3R6"/>
<evidence type="ECO:0000313" key="1">
    <source>
        <dbReference type="EnsemblMetazoa" id="XP_030845832"/>
    </source>
</evidence>
<dbReference type="RefSeq" id="XP_030845832.1">
    <property type="nucleotide sequence ID" value="XM_030989972.1"/>
</dbReference>
<dbReference type="GeneID" id="105447214"/>
<dbReference type="KEGG" id="spu:105447214"/>
<dbReference type="OMA" id="RIMYSAP"/>
<dbReference type="Proteomes" id="UP000007110">
    <property type="component" value="Unassembled WGS sequence"/>
</dbReference>
<dbReference type="EnsemblMetazoa" id="XM_030989972">
    <property type="protein sequence ID" value="XP_030845832"/>
    <property type="gene ID" value="LOC105447214"/>
</dbReference>
<protein>
    <submittedName>
        <fullName evidence="1">Uncharacterized protein</fullName>
    </submittedName>
</protein>
<name>A0A7M7P3R6_STRPU</name>
<dbReference type="OrthoDB" id="10293688at2759"/>
<reference evidence="1" key="2">
    <citation type="submission" date="2021-01" db="UniProtKB">
        <authorList>
            <consortium name="EnsemblMetazoa"/>
        </authorList>
    </citation>
    <scope>IDENTIFICATION</scope>
</reference>
<dbReference type="InParanoid" id="A0A7M7P3R6"/>